<dbReference type="InterPro" id="IPR002110">
    <property type="entry name" value="Ankyrin_rpt"/>
</dbReference>
<dbReference type="GO" id="GO:0051059">
    <property type="term" value="F:NF-kappaB binding"/>
    <property type="evidence" value="ECO:0007669"/>
    <property type="project" value="TreeGrafter"/>
</dbReference>
<protein>
    <recommendedName>
        <fullName evidence="6">Ankyrin repeat domain-containing protein</fullName>
    </recommendedName>
</protein>
<dbReference type="AlphaFoldDB" id="A0A919Y362"/>
<keyword evidence="5" id="KW-1185">Reference proteome</keyword>
<keyword evidence="1" id="KW-0677">Repeat</keyword>
<dbReference type="PANTHER" id="PTHR46680:SF3">
    <property type="entry name" value="NF-KAPPA-B INHIBITOR CACTUS"/>
    <property type="match status" value="1"/>
</dbReference>
<dbReference type="EMBL" id="BORS01000004">
    <property type="protein sequence ID" value="GIO41565.1"/>
    <property type="molecule type" value="Genomic_DNA"/>
</dbReference>
<feature type="repeat" description="ANK" evidence="3">
    <location>
        <begin position="35"/>
        <end position="67"/>
    </location>
</feature>
<dbReference type="InterPro" id="IPR036770">
    <property type="entry name" value="Ankyrin_rpt-contain_sf"/>
</dbReference>
<dbReference type="Gene3D" id="1.25.40.20">
    <property type="entry name" value="Ankyrin repeat-containing domain"/>
    <property type="match status" value="1"/>
</dbReference>
<evidence type="ECO:0000313" key="4">
    <source>
        <dbReference type="EMBL" id="GIO41565.1"/>
    </source>
</evidence>
<dbReference type="PANTHER" id="PTHR46680">
    <property type="entry name" value="NF-KAPPA-B INHIBITOR ALPHA"/>
    <property type="match status" value="1"/>
</dbReference>
<proteinExistence type="predicted"/>
<sequence>MNHKEYNIFRAIAVGNIGFVKDFLSNGGDPNFEDNGWTLLTCAIENERIEIVEILLNNGTDVNYRSSNGWTALHQAVDISIDGTIQTGGKPGEEPIDIIKFLLDKGANINIEDIQGNSSLDIAMRYNSKKIINFLKEYRTNK</sequence>
<comment type="caution">
    <text evidence="4">The sequence shown here is derived from an EMBL/GenBank/DDBJ whole genome shotgun (WGS) entry which is preliminary data.</text>
</comment>
<dbReference type="Proteomes" id="UP000678895">
    <property type="component" value="Unassembled WGS sequence"/>
</dbReference>
<evidence type="ECO:0000256" key="3">
    <source>
        <dbReference type="PROSITE-ProRule" id="PRU00023"/>
    </source>
</evidence>
<dbReference type="PROSITE" id="PS50088">
    <property type="entry name" value="ANK_REPEAT"/>
    <property type="match status" value="2"/>
</dbReference>
<name>A0A919Y362_9BACL</name>
<dbReference type="SUPFAM" id="SSF48403">
    <property type="entry name" value="Ankyrin repeat"/>
    <property type="match status" value="1"/>
</dbReference>
<dbReference type="InterPro" id="IPR051070">
    <property type="entry name" value="NF-kappa-B_inhibitor"/>
</dbReference>
<organism evidence="4 5">
    <name type="scientific">Paenibacillus apis</name>
    <dbReference type="NCBI Taxonomy" id="1792174"/>
    <lineage>
        <taxon>Bacteria</taxon>
        <taxon>Bacillati</taxon>
        <taxon>Bacillota</taxon>
        <taxon>Bacilli</taxon>
        <taxon>Bacillales</taxon>
        <taxon>Paenibacillaceae</taxon>
        <taxon>Paenibacillus</taxon>
    </lineage>
</organism>
<evidence type="ECO:0008006" key="6">
    <source>
        <dbReference type="Google" id="ProtNLM"/>
    </source>
</evidence>
<keyword evidence="2 3" id="KW-0040">ANK repeat</keyword>
<dbReference type="PROSITE" id="PS50297">
    <property type="entry name" value="ANK_REP_REGION"/>
    <property type="match status" value="1"/>
</dbReference>
<dbReference type="Pfam" id="PF12796">
    <property type="entry name" value="Ank_2"/>
    <property type="match status" value="1"/>
</dbReference>
<accession>A0A919Y362</accession>
<evidence type="ECO:0000256" key="1">
    <source>
        <dbReference type="ARBA" id="ARBA00022737"/>
    </source>
</evidence>
<feature type="repeat" description="ANK" evidence="3">
    <location>
        <begin position="68"/>
        <end position="114"/>
    </location>
</feature>
<dbReference type="SMART" id="SM00248">
    <property type="entry name" value="ANK"/>
    <property type="match status" value="4"/>
</dbReference>
<dbReference type="GO" id="GO:0071356">
    <property type="term" value="P:cellular response to tumor necrosis factor"/>
    <property type="evidence" value="ECO:0007669"/>
    <property type="project" value="TreeGrafter"/>
</dbReference>
<dbReference type="RefSeq" id="WP_301625847.1">
    <property type="nucleotide sequence ID" value="NZ_BORS01000004.1"/>
</dbReference>
<dbReference type="GO" id="GO:0005829">
    <property type="term" value="C:cytosol"/>
    <property type="evidence" value="ECO:0007669"/>
    <property type="project" value="TreeGrafter"/>
</dbReference>
<gene>
    <name evidence="4" type="ORF">J41TS4_13230</name>
</gene>
<evidence type="ECO:0000256" key="2">
    <source>
        <dbReference type="ARBA" id="ARBA00023043"/>
    </source>
</evidence>
<evidence type="ECO:0000313" key="5">
    <source>
        <dbReference type="Proteomes" id="UP000678895"/>
    </source>
</evidence>
<reference evidence="4" key="1">
    <citation type="submission" date="2021-03" db="EMBL/GenBank/DDBJ databases">
        <title>Antimicrobial resistance genes in bacteria isolated from Japanese honey, and their potential for conferring macrolide and lincosamide resistance in the American foulbrood pathogen Paenibacillus larvae.</title>
        <authorList>
            <person name="Okamoto M."/>
            <person name="Kumagai M."/>
            <person name="Kanamori H."/>
            <person name="Takamatsu D."/>
        </authorList>
    </citation>
    <scope>NUCLEOTIDE SEQUENCE</scope>
    <source>
        <strain evidence="4">J41TS4</strain>
    </source>
</reference>